<accession>A0A6J6IUV2</accession>
<dbReference type="InterPro" id="IPR057446">
    <property type="entry name" value="PH_bac"/>
</dbReference>
<keyword evidence="1" id="KW-1133">Transmembrane helix</keyword>
<keyword evidence="1" id="KW-0472">Membrane</keyword>
<sequence>MLIIADAQSAAVTNWPMRLLLVAATLSVIAGLLALMRWGWKGRERRQIDVSRPLPLPPHDAMFVIDVPGVYIGAARNGDWLDRIAVHGLGVRSRAALNVGEQGIWVERVHANSFFVPADEINRVSIDRDVAATVRSKDSVVVVTFALGATLVDFGFLADGDEDRDLIFQTCVDAGFNVDALVVTKEQS</sequence>
<feature type="transmembrane region" description="Helical" evidence="1">
    <location>
        <begin position="15"/>
        <end position="36"/>
    </location>
</feature>
<proteinExistence type="predicted"/>
<reference evidence="3" key="1">
    <citation type="submission" date="2020-05" db="EMBL/GenBank/DDBJ databases">
        <authorList>
            <person name="Chiriac C."/>
            <person name="Salcher M."/>
            <person name="Ghai R."/>
            <person name="Kavagutti S V."/>
        </authorList>
    </citation>
    <scope>NUCLEOTIDE SEQUENCE</scope>
</reference>
<dbReference type="AlphaFoldDB" id="A0A6J6IUV2"/>
<gene>
    <name evidence="3" type="ORF">UFOPK1908_01323</name>
</gene>
<evidence type="ECO:0000256" key="1">
    <source>
        <dbReference type="SAM" id="Phobius"/>
    </source>
</evidence>
<keyword evidence="1" id="KW-0812">Transmembrane</keyword>
<feature type="domain" description="PH" evidence="2">
    <location>
        <begin position="64"/>
        <end position="165"/>
    </location>
</feature>
<evidence type="ECO:0000259" key="2">
    <source>
        <dbReference type="Pfam" id="PF25362"/>
    </source>
</evidence>
<dbReference type="Pfam" id="PF25362">
    <property type="entry name" value="bPH_11"/>
    <property type="match status" value="1"/>
</dbReference>
<evidence type="ECO:0000313" key="3">
    <source>
        <dbReference type="EMBL" id="CAB4628492.1"/>
    </source>
</evidence>
<name>A0A6J6IUV2_9ZZZZ</name>
<organism evidence="3">
    <name type="scientific">freshwater metagenome</name>
    <dbReference type="NCBI Taxonomy" id="449393"/>
    <lineage>
        <taxon>unclassified sequences</taxon>
        <taxon>metagenomes</taxon>
        <taxon>ecological metagenomes</taxon>
    </lineage>
</organism>
<protein>
    <submittedName>
        <fullName evidence="3">Unannotated protein</fullName>
    </submittedName>
</protein>
<dbReference type="EMBL" id="CAEZVB010000083">
    <property type="protein sequence ID" value="CAB4628492.1"/>
    <property type="molecule type" value="Genomic_DNA"/>
</dbReference>